<evidence type="ECO:0000256" key="1">
    <source>
        <dbReference type="SAM" id="MobiDB-lite"/>
    </source>
</evidence>
<evidence type="ECO:0000313" key="2">
    <source>
        <dbReference type="EMBL" id="KAE9239124.1"/>
    </source>
</evidence>
<protein>
    <submittedName>
        <fullName evidence="2">Uncharacterized protein</fullName>
    </submittedName>
</protein>
<gene>
    <name evidence="2" type="ORF">PF004_g8095</name>
</gene>
<reference evidence="2 3" key="1">
    <citation type="submission" date="2018-09" db="EMBL/GenBank/DDBJ databases">
        <title>Genomic investigation of the strawberry pathogen Phytophthora fragariae indicates pathogenicity is determined by transcriptional variation in three key races.</title>
        <authorList>
            <person name="Adams T.M."/>
            <person name="Armitage A.D."/>
            <person name="Sobczyk M.K."/>
            <person name="Bates H.J."/>
            <person name="Dunwell J.M."/>
            <person name="Nellist C.F."/>
            <person name="Harrison R.J."/>
        </authorList>
    </citation>
    <scope>NUCLEOTIDE SEQUENCE [LARGE SCALE GENOMIC DNA]</scope>
    <source>
        <strain evidence="2 3">BC-23</strain>
    </source>
</reference>
<feature type="region of interest" description="Disordered" evidence="1">
    <location>
        <begin position="224"/>
        <end position="245"/>
    </location>
</feature>
<sequence>MKQMGSRGDDEEYTIDFQQESKRRPLYTVRQPPLIQPLRLSPFIERTCSRFGIPPADLANEWVVLFQAISGGGRMGEGMPLQIPDTVLLSPSGQPSVWYTTSAAGRVKSKDLMRVSPQAILEAFQTPLPHRQNPPVCTDDVVAVRHLSFEANTLFPQHLQVFCRDMASPTICLPTELTPKNNSNSAQSGLTKGVFCLQRYIPCQNNASFLVVWRHSHVRDNCEKATSPVPGDRGSTHKSTGASKRLTPRAHSDVFLLTQVAVDVERGANDNSGDSVITSENEATHTSMQSARRLTHLDIESPDNCTAKALRQSGFDVGVMAPLLFYMKRVTSEIANRINLGRNTQQACGLALGHRSTILGSFA</sequence>
<dbReference type="Proteomes" id="UP000476176">
    <property type="component" value="Unassembled WGS sequence"/>
</dbReference>
<organism evidence="2 3">
    <name type="scientific">Phytophthora fragariae</name>
    <dbReference type="NCBI Taxonomy" id="53985"/>
    <lineage>
        <taxon>Eukaryota</taxon>
        <taxon>Sar</taxon>
        <taxon>Stramenopiles</taxon>
        <taxon>Oomycota</taxon>
        <taxon>Peronosporomycetes</taxon>
        <taxon>Peronosporales</taxon>
        <taxon>Peronosporaceae</taxon>
        <taxon>Phytophthora</taxon>
    </lineage>
</organism>
<comment type="caution">
    <text evidence="2">The sequence shown here is derived from an EMBL/GenBank/DDBJ whole genome shotgun (WGS) entry which is preliminary data.</text>
</comment>
<name>A0A6G0P7P3_9STRA</name>
<dbReference type="EMBL" id="QXGC01000368">
    <property type="protein sequence ID" value="KAE9239124.1"/>
    <property type="molecule type" value="Genomic_DNA"/>
</dbReference>
<proteinExistence type="predicted"/>
<dbReference type="AlphaFoldDB" id="A0A6G0P7P3"/>
<accession>A0A6G0P7P3</accession>
<evidence type="ECO:0000313" key="3">
    <source>
        <dbReference type="Proteomes" id="UP000476176"/>
    </source>
</evidence>